<dbReference type="EMBL" id="JBBNAF010000008">
    <property type="protein sequence ID" value="KAK9120303.1"/>
    <property type="molecule type" value="Genomic_DNA"/>
</dbReference>
<keyword evidence="2" id="KW-1185">Reference proteome</keyword>
<gene>
    <name evidence="1" type="ORF">Syun_017920</name>
</gene>
<comment type="caution">
    <text evidence="1">The sequence shown here is derived from an EMBL/GenBank/DDBJ whole genome shotgun (WGS) entry which is preliminary data.</text>
</comment>
<proteinExistence type="predicted"/>
<dbReference type="AlphaFoldDB" id="A0AAP0ISR8"/>
<name>A0AAP0ISR8_9MAGN</name>
<sequence length="58" mass="6569">MAHQHIWAMQHARPPLELGAHLGPLTQMNLSYHGNPTQKCQQCRKFANAPLLPPPYKV</sequence>
<reference evidence="1 2" key="1">
    <citation type="submission" date="2024-01" db="EMBL/GenBank/DDBJ databases">
        <title>Genome assemblies of Stephania.</title>
        <authorList>
            <person name="Yang L."/>
        </authorList>
    </citation>
    <scope>NUCLEOTIDE SEQUENCE [LARGE SCALE GENOMIC DNA]</scope>
    <source>
        <strain evidence="1">YNDBR</strain>
        <tissue evidence="1">Leaf</tissue>
    </source>
</reference>
<protein>
    <submittedName>
        <fullName evidence="1">Uncharacterized protein</fullName>
    </submittedName>
</protein>
<evidence type="ECO:0000313" key="2">
    <source>
        <dbReference type="Proteomes" id="UP001420932"/>
    </source>
</evidence>
<organism evidence="1 2">
    <name type="scientific">Stephania yunnanensis</name>
    <dbReference type="NCBI Taxonomy" id="152371"/>
    <lineage>
        <taxon>Eukaryota</taxon>
        <taxon>Viridiplantae</taxon>
        <taxon>Streptophyta</taxon>
        <taxon>Embryophyta</taxon>
        <taxon>Tracheophyta</taxon>
        <taxon>Spermatophyta</taxon>
        <taxon>Magnoliopsida</taxon>
        <taxon>Ranunculales</taxon>
        <taxon>Menispermaceae</taxon>
        <taxon>Menispermoideae</taxon>
        <taxon>Cissampelideae</taxon>
        <taxon>Stephania</taxon>
    </lineage>
</organism>
<evidence type="ECO:0000313" key="1">
    <source>
        <dbReference type="EMBL" id="KAK9120303.1"/>
    </source>
</evidence>
<dbReference type="Proteomes" id="UP001420932">
    <property type="component" value="Unassembled WGS sequence"/>
</dbReference>
<accession>A0AAP0ISR8</accession>